<keyword evidence="3" id="KW-1185">Reference proteome</keyword>
<proteinExistence type="predicted"/>
<dbReference type="Pfam" id="PF24626">
    <property type="entry name" value="SH3_Tf2-1"/>
    <property type="match status" value="1"/>
</dbReference>
<organism evidence="2 3">
    <name type="scientific">Austropuccinia psidii MF-1</name>
    <dbReference type="NCBI Taxonomy" id="1389203"/>
    <lineage>
        <taxon>Eukaryota</taxon>
        <taxon>Fungi</taxon>
        <taxon>Dikarya</taxon>
        <taxon>Basidiomycota</taxon>
        <taxon>Pucciniomycotina</taxon>
        <taxon>Pucciniomycetes</taxon>
        <taxon>Pucciniales</taxon>
        <taxon>Sphaerophragmiaceae</taxon>
        <taxon>Austropuccinia</taxon>
    </lineage>
</organism>
<evidence type="ECO:0000313" key="3">
    <source>
        <dbReference type="Proteomes" id="UP000765509"/>
    </source>
</evidence>
<evidence type="ECO:0000313" key="2">
    <source>
        <dbReference type="EMBL" id="MBW0564063.1"/>
    </source>
</evidence>
<accession>A0A9Q3PJD0</accession>
<feature type="domain" description="Tf2-1-like SH3-like" evidence="1">
    <location>
        <begin position="24"/>
        <end position="85"/>
    </location>
</feature>
<protein>
    <recommendedName>
        <fullName evidence="1">Tf2-1-like SH3-like domain-containing protein</fullName>
    </recommendedName>
</protein>
<dbReference type="EMBL" id="AVOT02075262">
    <property type="protein sequence ID" value="MBW0564063.1"/>
    <property type="molecule type" value="Genomic_DNA"/>
</dbReference>
<sequence length="119" mass="13498">MQDSFKHAKGRWDKGHKPSDFKVGDLVLVSTPSFNNIKGSKKLKYSFAGPFMIRALQGPNSVELELTGELMNKNSSFPVSLIKHYSSYDKELFPLINKPQLETPPLEEGEENKILKFLK</sequence>
<reference evidence="2" key="1">
    <citation type="submission" date="2021-03" db="EMBL/GenBank/DDBJ databases">
        <title>Draft genome sequence of rust myrtle Austropuccinia psidii MF-1, a brazilian biotype.</title>
        <authorList>
            <person name="Quecine M.C."/>
            <person name="Pachon D.M.R."/>
            <person name="Bonatelli M.L."/>
            <person name="Correr F.H."/>
            <person name="Franceschini L.M."/>
            <person name="Leite T.F."/>
            <person name="Margarido G.R.A."/>
            <person name="Almeida C.A."/>
            <person name="Ferrarezi J.A."/>
            <person name="Labate C.A."/>
        </authorList>
    </citation>
    <scope>NUCLEOTIDE SEQUENCE</scope>
    <source>
        <strain evidence="2">MF-1</strain>
    </source>
</reference>
<dbReference type="InterPro" id="IPR056924">
    <property type="entry name" value="SH3_Tf2-1"/>
</dbReference>
<comment type="caution">
    <text evidence="2">The sequence shown here is derived from an EMBL/GenBank/DDBJ whole genome shotgun (WGS) entry which is preliminary data.</text>
</comment>
<dbReference type="AlphaFoldDB" id="A0A9Q3PJD0"/>
<evidence type="ECO:0000259" key="1">
    <source>
        <dbReference type="Pfam" id="PF24626"/>
    </source>
</evidence>
<dbReference type="Proteomes" id="UP000765509">
    <property type="component" value="Unassembled WGS sequence"/>
</dbReference>
<gene>
    <name evidence="2" type="ORF">O181_103778</name>
</gene>
<name>A0A9Q3PJD0_9BASI</name>